<comment type="caution">
    <text evidence="1">The sequence shown here is derived from an EMBL/GenBank/DDBJ whole genome shotgun (WGS) entry which is preliminary data.</text>
</comment>
<proteinExistence type="predicted"/>
<dbReference type="EMBL" id="QSQR01000001">
    <property type="protein sequence ID" value="RGK48479.1"/>
    <property type="molecule type" value="Genomic_DNA"/>
</dbReference>
<gene>
    <name evidence="1" type="ORF">DXD09_01795</name>
</gene>
<accession>A0A8B2ZD00</accession>
<evidence type="ECO:0000313" key="2">
    <source>
        <dbReference type="Proteomes" id="UP000260790"/>
    </source>
</evidence>
<name>A0A8B2ZD00_9LACO</name>
<dbReference type="AlphaFoldDB" id="A0A8B2ZD00"/>
<organism evidence="1 2">
    <name type="scientific">Ligilactobacillus ruminis</name>
    <dbReference type="NCBI Taxonomy" id="1623"/>
    <lineage>
        <taxon>Bacteria</taxon>
        <taxon>Bacillati</taxon>
        <taxon>Bacillota</taxon>
        <taxon>Bacilli</taxon>
        <taxon>Lactobacillales</taxon>
        <taxon>Lactobacillaceae</taxon>
        <taxon>Ligilactobacillus</taxon>
    </lineage>
</organism>
<protein>
    <submittedName>
        <fullName evidence="1">Uncharacterized protein</fullName>
    </submittedName>
</protein>
<dbReference type="Proteomes" id="UP000260790">
    <property type="component" value="Unassembled WGS sequence"/>
</dbReference>
<evidence type="ECO:0000313" key="1">
    <source>
        <dbReference type="EMBL" id="RGK48479.1"/>
    </source>
</evidence>
<sequence length="64" mass="7178">MPNAVLRSICSISTLRWDYGQNSDFWKLPVKCSSPLRANPRFFDSARKCQTPVTGKTAIFGICP</sequence>
<reference evidence="1 2" key="1">
    <citation type="submission" date="2018-08" db="EMBL/GenBank/DDBJ databases">
        <title>A genome reference for cultivated species of the human gut microbiota.</title>
        <authorList>
            <person name="Zou Y."/>
            <person name="Xue W."/>
            <person name="Luo G."/>
        </authorList>
    </citation>
    <scope>NUCLEOTIDE SEQUENCE [LARGE SCALE GENOMIC DNA]</scope>
    <source>
        <strain evidence="1 2">TF10-9AT</strain>
    </source>
</reference>